<dbReference type="PANTHER" id="PTHR48475:SF1">
    <property type="entry name" value="RNASE H TYPE-1 DOMAIN-CONTAINING PROTEIN"/>
    <property type="match status" value="1"/>
</dbReference>
<gene>
    <name evidence="2" type="ORF">CR513_06057</name>
</gene>
<evidence type="ECO:0000259" key="1">
    <source>
        <dbReference type="Pfam" id="PF13456"/>
    </source>
</evidence>
<dbReference type="SUPFAM" id="SSF53098">
    <property type="entry name" value="Ribonuclease H-like"/>
    <property type="match status" value="1"/>
</dbReference>
<dbReference type="InterPro" id="IPR036397">
    <property type="entry name" value="RNaseH_sf"/>
</dbReference>
<accession>A0A371I3G7</accession>
<evidence type="ECO:0000313" key="3">
    <source>
        <dbReference type="Proteomes" id="UP000257109"/>
    </source>
</evidence>
<sequence>MAEYEACTVGLIMPLEHQVYRNSTLVIYQLRGECETRDAKLIPYHDYVKKIIGAFDPITFHHVPHEENQLADTLATSSVMVQVNERQEMTIHIRQQPCVAYYQYLGQETAEADLEPWYFDIKKYMEKGEYPKESLENRKRTLRRVVAGYLLSGVVLYKRNVDMMLLRCVDRLEAKRIIEEVHEGTFGTHAMP</sequence>
<reference evidence="2" key="1">
    <citation type="submission" date="2018-05" db="EMBL/GenBank/DDBJ databases">
        <title>Draft genome of Mucuna pruriens seed.</title>
        <authorList>
            <person name="Nnadi N.E."/>
            <person name="Vos R."/>
            <person name="Hasami M.H."/>
            <person name="Devisetty U.K."/>
            <person name="Aguiy J.C."/>
        </authorList>
    </citation>
    <scope>NUCLEOTIDE SEQUENCE [LARGE SCALE GENOMIC DNA]</scope>
    <source>
        <strain evidence="2">JCA_2017</strain>
    </source>
</reference>
<evidence type="ECO:0000313" key="2">
    <source>
        <dbReference type="EMBL" id="RDY09553.1"/>
    </source>
</evidence>
<feature type="non-terminal residue" evidence="2">
    <location>
        <position position="1"/>
    </location>
</feature>
<dbReference type="EMBL" id="QJKJ01001024">
    <property type="protein sequence ID" value="RDY09553.1"/>
    <property type="molecule type" value="Genomic_DNA"/>
</dbReference>
<comment type="caution">
    <text evidence="2">The sequence shown here is derived from an EMBL/GenBank/DDBJ whole genome shotgun (WGS) entry which is preliminary data.</text>
</comment>
<dbReference type="PANTHER" id="PTHR48475">
    <property type="entry name" value="RIBONUCLEASE H"/>
    <property type="match status" value="1"/>
</dbReference>
<dbReference type="Gene3D" id="3.30.420.10">
    <property type="entry name" value="Ribonuclease H-like superfamily/Ribonuclease H"/>
    <property type="match status" value="1"/>
</dbReference>
<feature type="domain" description="RNase H type-1" evidence="1">
    <location>
        <begin position="1"/>
        <end position="77"/>
    </location>
</feature>
<dbReference type="GO" id="GO:0004523">
    <property type="term" value="F:RNA-DNA hybrid ribonuclease activity"/>
    <property type="evidence" value="ECO:0007669"/>
    <property type="project" value="InterPro"/>
</dbReference>
<keyword evidence="3" id="KW-1185">Reference proteome</keyword>
<dbReference type="InterPro" id="IPR002156">
    <property type="entry name" value="RNaseH_domain"/>
</dbReference>
<organism evidence="2 3">
    <name type="scientific">Mucuna pruriens</name>
    <name type="common">Velvet bean</name>
    <name type="synonym">Dolichos pruriens</name>
    <dbReference type="NCBI Taxonomy" id="157652"/>
    <lineage>
        <taxon>Eukaryota</taxon>
        <taxon>Viridiplantae</taxon>
        <taxon>Streptophyta</taxon>
        <taxon>Embryophyta</taxon>
        <taxon>Tracheophyta</taxon>
        <taxon>Spermatophyta</taxon>
        <taxon>Magnoliopsida</taxon>
        <taxon>eudicotyledons</taxon>
        <taxon>Gunneridae</taxon>
        <taxon>Pentapetalae</taxon>
        <taxon>rosids</taxon>
        <taxon>fabids</taxon>
        <taxon>Fabales</taxon>
        <taxon>Fabaceae</taxon>
        <taxon>Papilionoideae</taxon>
        <taxon>50 kb inversion clade</taxon>
        <taxon>NPAAA clade</taxon>
        <taxon>indigoferoid/millettioid clade</taxon>
        <taxon>Phaseoleae</taxon>
        <taxon>Mucuna</taxon>
    </lineage>
</organism>
<proteinExistence type="predicted"/>
<name>A0A371I3G7_MUCPR</name>
<dbReference type="GO" id="GO:0003676">
    <property type="term" value="F:nucleic acid binding"/>
    <property type="evidence" value="ECO:0007669"/>
    <property type="project" value="InterPro"/>
</dbReference>
<dbReference type="Proteomes" id="UP000257109">
    <property type="component" value="Unassembled WGS sequence"/>
</dbReference>
<dbReference type="InterPro" id="IPR012337">
    <property type="entry name" value="RNaseH-like_sf"/>
</dbReference>
<dbReference type="Pfam" id="PF13456">
    <property type="entry name" value="RVT_3"/>
    <property type="match status" value="1"/>
</dbReference>
<dbReference type="OrthoDB" id="654211at2759"/>
<protein>
    <recommendedName>
        <fullName evidence="1">RNase H type-1 domain-containing protein</fullName>
    </recommendedName>
</protein>
<dbReference type="AlphaFoldDB" id="A0A371I3G7"/>